<reference evidence="1 2" key="1">
    <citation type="submission" date="2024-03" db="EMBL/GenBank/DDBJ databases">
        <title>The Acrasis kona genome and developmental transcriptomes reveal deep origins of eukaryotic multicellular pathways.</title>
        <authorList>
            <person name="Sheikh S."/>
            <person name="Fu C.-J."/>
            <person name="Brown M.W."/>
            <person name="Baldauf S.L."/>
        </authorList>
    </citation>
    <scope>NUCLEOTIDE SEQUENCE [LARGE SCALE GENOMIC DNA]</scope>
    <source>
        <strain evidence="1 2">ATCC MYA-3509</strain>
    </source>
</reference>
<protein>
    <submittedName>
        <fullName evidence="1">Uncharacterized protein</fullName>
    </submittedName>
</protein>
<dbReference type="AlphaFoldDB" id="A0AAW2YML8"/>
<evidence type="ECO:0000313" key="1">
    <source>
        <dbReference type="EMBL" id="KAL0478638.1"/>
    </source>
</evidence>
<gene>
    <name evidence="1" type="ORF">AKO1_005034</name>
</gene>
<name>A0AAW2YML8_9EUKA</name>
<keyword evidence="2" id="KW-1185">Reference proteome</keyword>
<feature type="non-terminal residue" evidence="1">
    <location>
        <position position="1"/>
    </location>
</feature>
<sequence length="413" mass="47263">LINKNGEIDPISVKTRTETQTNKDYHDIASNTKKDQPFHGLLGVPVFRLLPYWSMRKCQSIDIMHNISGNVKKLIKIWSKPSNLGGLAAGNWEKFDKLLQQQKVTSNFHRKVRSAVEHGKYWKASESVVFLLYLTPLLESFMSREYYDHLLLLICSLRILLSKSINESDLAKVQHDLDLFVLQYATLYGERMCTANVHNLVHLVDNVRLQGPLWAYTCFVYEGYNHILLQGIHGSYMCQQGAVRSIAMYQMVKEREVKLEGHDKQIYNRIKDVAERGRYDRERRTKEGTVVQSSGSQAILLMDKVSQLLNSTCYRYIRIGSRVFEARGDTKSTVYNDSFAILKDSSKVIIRKITLDHQTGAVKVKTDQLGVDGSASVTRNIKIEDIKDQCIGLETSQGKWQLVTLLGTHKFLQ</sequence>
<accession>A0AAW2YML8</accession>
<dbReference type="Proteomes" id="UP001431209">
    <property type="component" value="Unassembled WGS sequence"/>
</dbReference>
<comment type="caution">
    <text evidence="1">The sequence shown here is derived from an EMBL/GenBank/DDBJ whole genome shotgun (WGS) entry which is preliminary data.</text>
</comment>
<dbReference type="PANTHER" id="PTHR46579:SF1">
    <property type="entry name" value="F5_8 TYPE C DOMAIN-CONTAINING PROTEIN"/>
    <property type="match status" value="1"/>
</dbReference>
<proteinExistence type="predicted"/>
<dbReference type="PANTHER" id="PTHR46579">
    <property type="entry name" value="F5/8 TYPE C DOMAIN-CONTAINING PROTEIN-RELATED"/>
    <property type="match status" value="1"/>
</dbReference>
<organism evidence="1 2">
    <name type="scientific">Acrasis kona</name>
    <dbReference type="NCBI Taxonomy" id="1008807"/>
    <lineage>
        <taxon>Eukaryota</taxon>
        <taxon>Discoba</taxon>
        <taxon>Heterolobosea</taxon>
        <taxon>Tetramitia</taxon>
        <taxon>Eutetramitia</taxon>
        <taxon>Acrasidae</taxon>
        <taxon>Acrasis</taxon>
    </lineage>
</organism>
<dbReference type="EMBL" id="JAOPGA020000449">
    <property type="protein sequence ID" value="KAL0478638.1"/>
    <property type="molecule type" value="Genomic_DNA"/>
</dbReference>
<evidence type="ECO:0000313" key="2">
    <source>
        <dbReference type="Proteomes" id="UP001431209"/>
    </source>
</evidence>